<gene>
    <name evidence="4" type="ORF">ASPWEDRAFT_45709</name>
</gene>
<dbReference type="GO" id="GO:0004252">
    <property type="term" value="F:serine-type endopeptidase activity"/>
    <property type="evidence" value="ECO:0007669"/>
    <property type="project" value="InterPro"/>
</dbReference>
<dbReference type="GeneID" id="63752454"/>
<dbReference type="SUPFAM" id="SSF50494">
    <property type="entry name" value="Trypsin-like serine proteases"/>
    <property type="match status" value="1"/>
</dbReference>
<dbReference type="InterPro" id="IPR050430">
    <property type="entry name" value="Peptidase_S1"/>
</dbReference>
<sequence length="249" mass="26250">MIFLFLLLALSPVYAIFTGVPVRSSNEYPYLVSIRTADGHRCGGILASPNRVVTAVVSCVDGLKAEDISIRGIAPTSTSASPKADVDVKSVQIHPEYNRDNGGIYNNIAVLYLSTNLLLPTPKLAAQGSSPPIGSGVMLVGYGASRPDQGPGPQHLMKVIEPVRPIELCQQQWGGQIQVDGTQNFCSGRPGIGSCMGDQGGPVVDLQGTVVGIIGYMPCGNGGYSDVNVRIGEYATWIQSHGVNGYTFV</sequence>
<dbReference type="InterPro" id="IPR009003">
    <property type="entry name" value="Peptidase_S1_PA"/>
</dbReference>
<dbReference type="EMBL" id="KV878217">
    <property type="protein sequence ID" value="OJJ30138.1"/>
    <property type="molecule type" value="Genomic_DNA"/>
</dbReference>
<dbReference type="PROSITE" id="PS50240">
    <property type="entry name" value="TRYPSIN_DOM"/>
    <property type="match status" value="1"/>
</dbReference>
<dbReference type="STRING" id="1073089.A0A1L9R5I7"/>
<dbReference type="InterPro" id="IPR043504">
    <property type="entry name" value="Peptidase_S1_PA_chymotrypsin"/>
</dbReference>
<dbReference type="SMART" id="SM00020">
    <property type="entry name" value="Tryp_SPc"/>
    <property type="match status" value="1"/>
</dbReference>
<feature type="signal peptide" evidence="2">
    <location>
        <begin position="1"/>
        <end position="15"/>
    </location>
</feature>
<dbReference type="AlphaFoldDB" id="A0A1L9R5I7"/>
<organism evidence="4 5">
    <name type="scientific">Aspergillus wentii DTO 134E9</name>
    <dbReference type="NCBI Taxonomy" id="1073089"/>
    <lineage>
        <taxon>Eukaryota</taxon>
        <taxon>Fungi</taxon>
        <taxon>Dikarya</taxon>
        <taxon>Ascomycota</taxon>
        <taxon>Pezizomycotina</taxon>
        <taxon>Eurotiomycetes</taxon>
        <taxon>Eurotiomycetidae</taxon>
        <taxon>Eurotiales</taxon>
        <taxon>Aspergillaceae</taxon>
        <taxon>Aspergillus</taxon>
        <taxon>Aspergillus subgen. Cremei</taxon>
    </lineage>
</organism>
<evidence type="ECO:0000259" key="3">
    <source>
        <dbReference type="PROSITE" id="PS50240"/>
    </source>
</evidence>
<dbReference type="Gene3D" id="2.40.10.10">
    <property type="entry name" value="Trypsin-like serine proteases"/>
    <property type="match status" value="1"/>
</dbReference>
<accession>A0A1L9R5I7</accession>
<protein>
    <recommendedName>
        <fullName evidence="3">Peptidase S1 domain-containing protein</fullName>
    </recommendedName>
</protein>
<reference evidence="5" key="1">
    <citation type="journal article" date="2017" name="Genome Biol.">
        <title>Comparative genomics reveals high biological diversity and specific adaptations in the industrially and medically important fungal genus Aspergillus.</title>
        <authorList>
            <person name="de Vries R.P."/>
            <person name="Riley R."/>
            <person name="Wiebenga A."/>
            <person name="Aguilar-Osorio G."/>
            <person name="Amillis S."/>
            <person name="Uchima C.A."/>
            <person name="Anderluh G."/>
            <person name="Asadollahi M."/>
            <person name="Askin M."/>
            <person name="Barry K."/>
            <person name="Battaglia E."/>
            <person name="Bayram O."/>
            <person name="Benocci T."/>
            <person name="Braus-Stromeyer S.A."/>
            <person name="Caldana C."/>
            <person name="Canovas D."/>
            <person name="Cerqueira G.C."/>
            <person name="Chen F."/>
            <person name="Chen W."/>
            <person name="Choi C."/>
            <person name="Clum A."/>
            <person name="Dos Santos R.A."/>
            <person name="Damasio A.R."/>
            <person name="Diallinas G."/>
            <person name="Emri T."/>
            <person name="Fekete E."/>
            <person name="Flipphi M."/>
            <person name="Freyberg S."/>
            <person name="Gallo A."/>
            <person name="Gournas C."/>
            <person name="Habgood R."/>
            <person name="Hainaut M."/>
            <person name="Harispe M.L."/>
            <person name="Henrissat B."/>
            <person name="Hilden K.S."/>
            <person name="Hope R."/>
            <person name="Hossain A."/>
            <person name="Karabika E."/>
            <person name="Karaffa L."/>
            <person name="Karanyi Z."/>
            <person name="Krasevec N."/>
            <person name="Kuo A."/>
            <person name="Kusch H."/>
            <person name="LaButti K."/>
            <person name="Lagendijk E.L."/>
            <person name="Lapidus A."/>
            <person name="Levasseur A."/>
            <person name="Lindquist E."/>
            <person name="Lipzen A."/>
            <person name="Logrieco A.F."/>
            <person name="MacCabe A."/>
            <person name="Maekelae M.R."/>
            <person name="Malavazi I."/>
            <person name="Melin P."/>
            <person name="Meyer V."/>
            <person name="Mielnichuk N."/>
            <person name="Miskei M."/>
            <person name="Molnar A.P."/>
            <person name="Mule G."/>
            <person name="Ngan C.Y."/>
            <person name="Orejas M."/>
            <person name="Orosz E."/>
            <person name="Ouedraogo J.P."/>
            <person name="Overkamp K.M."/>
            <person name="Park H.-S."/>
            <person name="Perrone G."/>
            <person name="Piumi F."/>
            <person name="Punt P.J."/>
            <person name="Ram A.F."/>
            <person name="Ramon A."/>
            <person name="Rauscher S."/>
            <person name="Record E."/>
            <person name="Riano-Pachon D.M."/>
            <person name="Robert V."/>
            <person name="Roehrig J."/>
            <person name="Ruller R."/>
            <person name="Salamov A."/>
            <person name="Salih N.S."/>
            <person name="Samson R.A."/>
            <person name="Sandor E."/>
            <person name="Sanguinetti M."/>
            <person name="Schuetze T."/>
            <person name="Sepcic K."/>
            <person name="Shelest E."/>
            <person name="Sherlock G."/>
            <person name="Sophianopoulou V."/>
            <person name="Squina F.M."/>
            <person name="Sun H."/>
            <person name="Susca A."/>
            <person name="Todd R.B."/>
            <person name="Tsang A."/>
            <person name="Unkles S.E."/>
            <person name="van de Wiele N."/>
            <person name="van Rossen-Uffink D."/>
            <person name="Oliveira J.V."/>
            <person name="Vesth T.C."/>
            <person name="Visser J."/>
            <person name="Yu J.-H."/>
            <person name="Zhou M."/>
            <person name="Andersen M.R."/>
            <person name="Archer D.B."/>
            <person name="Baker S.E."/>
            <person name="Benoit I."/>
            <person name="Brakhage A.A."/>
            <person name="Braus G.H."/>
            <person name="Fischer R."/>
            <person name="Frisvad J.C."/>
            <person name="Goldman G.H."/>
            <person name="Houbraken J."/>
            <person name="Oakley B."/>
            <person name="Pocsi I."/>
            <person name="Scazzocchio C."/>
            <person name="Seiboth B."/>
            <person name="vanKuyk P.A."/>
            <person name="Wortman J."/>
            <person name="Dyer P.S."/>
            <person name="Grigoriev I.V."/>
        </authorList>
    </citation>
    <scope>NUCLEOTIDE SEQUENCE [LARGE SCALE GENOMIC DNA]</scope>
    <source>
        <strain evidence="5">DTO 134E9</strain>
    </source>
</reference>
<evidence type="ECO:0000313" key="4">
    <source>
        <dbReference type="EMBL" id="OJJ30138.1"/>
    </source>
</evidence>
<feature type="chain" id="PRO_5012589442" description="Peptidase S1 domain-containing protein" evidence="2">
    <location>
        <begin position="16"/>
        <end position="249"/>
    </location>
</feature>
<dbReference type="Proteomes" id="UP000184383">
    <property type="component" value="Unassembled WGS sequence"/>
</dbReference>
<dbReference type="RefSeq" id="XP_040683815.1">
    <property type="nucleotide sequence ID" value="XM_040836606.1"/>
</dbReference>
<dbReference type="PANTHER" id="PTHR24276">
    <property type="entry name" value="POLYSERASE-RELATED"/>
    <property type="match status" value="1"/>
</dbReference>
<dbReference type="OrthoDB" id="6380398at2759"/>
<dbReference type="GO" id="GO:0006508">
    <property type="term" value="P:proteolysis"/>
    <property type="evidence" value="ECO:0007669"/>
    <property type="project" value="InterPro"/>
</dbReference>
<feature type="domain" description="Peptidase S1" evidence="3">
    <location>
        <begin position="16"/>
        <end position="243"/>
    </location>
</feature>
<evidence type="ECO:0000256" key="2">
    <source>
        <dbReference type="SAM" id="SignalP"/>
    </source>
</evidence>
<name>A0A1L9R5I7_ASPWE</name>
<evidence type="ECO:0000313" key="5">
    <source>
        <dbReference type="Proteomes" id="UP000184383"/>
    </source>
</evidence>
<dbReference type="VEuPathDB" id="FungiDB:ASPWEDRAFT_45709"/>
<keyword evidence="5" id="KW-1185">Reference proteome</keyword>
<dbReference type="PANTHER" id="PTHR24276:SF98">
    <property type="entry name" value="FI18310P1-RELATED"/>
    <property type="match status" value="1"/>
</dbReference>
<dbReference type="Pfam" id="PF00089">
    <property type="entry name" value="Trypsin"/>
    <property type="match status" value="1"/>
</dbReference>
<dbReference type="InterPro" id="IPR001254">
    <property type="entry name" value="Trypsin_dom"/>
</dbReference>
<keyword evidence="1" id="KW-1015">Disulfide bond</keyword>
<evidence type="ECO:0000256" key="1">
    <source>
        <dbReference type="ARBA" id="ARBA00023157"/>
    </source>
</evidence>
<keyword evidence="2" id="KW-0732">Signal</keyword>
<proteinExistence type="predicted"/>